<gene>
    <name evidence="2" type="ORF">EG68_11533</name>
</gene>
<keyword evidence="3" id="KW-1185">Reference proteome</keyword>
<evidence type="ECO:0000256" key="1">
    <source>
        <dbReference type="SAM" id="MobiDB-lite"/>
    </source>
</evidence>
<reference evidence="2" key="1">
    <citation type="submission" date="2019-07" db="EMBL/GenBank/DDBJ databases">
        <title>Annotation for the trematode Paragonimus miyazaki's.</title>
        <authorList>
            <person name="Choi Y.-J."/>
        </authorList>
    </citation>
    <scope>NUCLEOTIDE SEQUENCE</scope>
    <source>
        <strain evidence="2">Japan</strain>
    </source>
</reference>
<organism evidence="2 3">
    <name type="scientific">Paragonimus skrjabini miyazakii</name>
    <dbReference type="NCBI Taxonomy" id="59628"/>
    <lineage>
        <taxon>Eukaryota</taxon>
        <taxon>Metazoa</taxon>
        <taxon>Spiralia</taxon>
        <taxon>Lophotrochozoa</taxon>
        <taxon>Platyhelminthes</taxon>
        <taxon>Trematoda</taxon>
        <taxon>Digenea</taxon>
        <taxon>Plagiorchiida</taxon>
        <taxon>Troglotremata</taxon>
        <taxon>Troglotrematidae</taxon>
        <taxon>Paragonimus</taxon>
    </lineage>
</organism>
<name>A0A8S9YNV6_9TREM</name>
<dbReference type="AlphaFoldDB" id="A0A8S9YNV6"/>
<protein>
    <submittedName>
        <fullName evidence="2">Uncharacterized protein</fullName>
    </submittedName>
</protein>
<feature type="compositionally biased region" description="Polar residues" evidence="1">
    <location>
        <begin position="47"/>
        <end position="57"/>
    </location>
</feature>
<evidence type="ECO:0000313" key="2">
    <source>
        <dbReference type="EMBL" id="KAF7253022.1"/>
    </source>
</evidence>
<evidence type="ECO:0000313" key="3">
    <source>
        <dbReference type="Proteomes" id="UP000822476"/>
    </source>
</evidence>
<proteinExistence type="predicted"/>
<comment type="caution">
    <text evidence="2">The sequence shown here is derived from an EMBL/GenBank/DDBJ whole genome shotgun (WGS) entry which is preliminary data.</text>
</comment>
<sequence>MLQRRPYQIRRYCLQQQPLTTAFDFLILIRKLDQSSEKLLHEDHSEPASSRFSSSKAMNHPTGRDSTADLQPSPHYDTQCLVTLATPICSRPLLSQYCVKQDC</sequence>
<accession>A0A8S9YNV6</accession>
<feature type="region of interest" description="Disordered" evidence="1">
    <location>
        <begin position="39"/>
        <end position="73"/>
    </location>
</feature>
<dbReference type="EMBL" id="JTDE01004764">
    <property type="protein sequence ID" value="KAF7253022.1"/>
    <property type="molecule type" value="Genomic_DNA"/>
</dbReference>
<dbReference type="Proteomes" id="UP000822476">
    <property type="component" value="Unassembled WGS sequence"/>
</dbReference>